<evidence type="ECO:0000313" key="2">
    <source>
        <dbReference type="EMBL" id="KAJ8875706.1"/>
    </source>
</evidence>
<reference evidence="2 3" key="1">
    <citation type="submission" date="2023-02" db="EMBL/GenBank/DDBJ databases">
        <title>LHISI_Scaffold_Assembly.</title>
        <authorList>
            <person name="Stuart O.P."/>
            <person name="Cleave R."/>
            <person name="Magrath M.J.L."/>
            <person name="Mikheyev A.S."/>
        </authorList>
    </citation>
    <scope>NUCLEOTIDE SEQUENCE [LARGE SCALE GENOMIC DNA]</scope>
    <source>
        <strain evidence="2">Daus_M_001</strain>
        <tissue evidence="2">Leg muscle</tissue>
    </source>
</reference>
<dbReference type="Proteomes" id="UP001159363">
    <property type="component" value="Chromosome 8"/>
</dbReference>
<evidence type="ECO:0000313" key="3">
    <source>
        <dbReference type="Proteomes" id="UP001159363"/>
    </source>
</evidence>
<sequence>MEQWEKREIPEETRQAAASSGAIPTYKNPGATPPPPPTLVGFEPPETTHAAEIQRIEVPLASALRPLLETAGSFSWAGVVGCNGRAAVLTSANIYSQFYSSSSPPRIGFRPGKQIVRAVTGAATWAQIILAHPLHSAASRWWIQGLGGVVFRLLASHQGELGSIPDGVAPRTLARGDRAGRCHMSVGLPADPRFPRTPPPPKFSNAAPYPPQSALKTPILRDT</sequence>
<feature type="compositionally biased region" description="Basic and acidic residues" evidence="1">
    <location>
        <begin position="1"/>
        <end position="14"/>
    </location>
</feature>
<feature type="region of interest" description="Disordered" evidence="1">
    <location>
        <begin position="1"/>
        <end position="44"/>
    </location>
</feature>
<proteinExistence type="predicted"/>
<feature type="region of interest" description="Disordered" evidence="1">
    <location>
        <begin position="180"/>
        <end position="223"/>
    </location>
</feature>
<dbReference type="EMBL" id="JARBHB010000009">
    <property type="protein sequence ID" value="KAJ8875706.1"/>
    <property type="molecule type" value="Genomic_DNA"/>
</dbReference>
<gene>
    <name evidence="2" type="ORF">PR048_023605</name>
</gene>
<comment type="caution">
    <text evidence="2">The sequence shown here is derived from an EMBL/GenBank/DDBJ whole genome shotgun (WGS) entry which is preliminary data.</text>
</comment>
<protein>
    <submittedName>
        <fullName evidence="2">Uncharacterized protein</fullName>
    </submittedName>
</protein>
<name>A0ABQ9GUM7_9NEOP</name>
<keyword evidence="3" id="KW-1185">Reference proteome</keyword>
<organism evidence="2 3">
    <name type="scientific">Dryococelus australis</name>
    <dbReference type="NCBI Taxonomy" id="614101"/>
    <lineage>
        <taxon>Eukaryota</taxon>
        <taxon>Metazoa</taxon>
        <taxon>Ecdysozoa</taxon>
        <taxon>Arthropoda</taxon>
        <taxon>Hexapoda</taxon>
        <taxon>Insecta</taxon>
        <taxon>Pterygota</taxon>
        <taxon>Neoptera</taxon>
        <taxon>Polyneoptera</taxon>
        <taxon>Phasmatodea</taxon>
        <taxon>Verophasmatodea</taxon>
        <taxon>Anareolatae</taxon>
        <taxon>Phasmatidae</taxon>
        <taxon>Eurycanthinae</taxon>
        <taxon>Dryococelus</taxon>
    </lineage>
</organism>
<accession>A0ABQ9GUM7</accession>
<evidence type="ECO:0000256" key="1">
    <source>
        <dbReference type="SAM" id="MobiDB-lite"/>
    </source>
</evidence>